<keyword evidence="3" id="KW-1185">Reference proteome</keyword>
<dbReference type="SUPFAM" id="SSF52317">
    <property type="entry name" value="Class I glutamine amidotransferase-like"/>
    <property type="match status" value="1"/>
</dbReference>
<dbReference type="PANTHER" id="PTHR43130:SF2">
    <property type="entry name" value="DJ-1_PFPI DOMAIN-CONTAINING PROTEIN"/>
    <property type="match status" value="1"/>
</dbReference>
<evidence type="ECO:0000259" key="1">
    <source>
        <dbReference type="Pfam" id="PF01965"/>
    </source>
</evidence>
<dbReference type="PANTHER" id="PTHR43130">
    <property type="entry name" value="ARAC-FAMILY TRANSCRIPTIONAL REGULATOR"/>
    <property type="match status" value="1"/>
</dbReference>
<name>A0A1I3UUD1_9RHOB</name>
<reference evidence="2 3" key="1">
    <citation type="submission" date="2016-10" db="EMBL/GenBank/DDBJ databases">
        <authorList>
            <person name="de Groot N.N."/>
        </authorList>
    </citation>
    <scope>NUCLEOTIDE SEQUENCE [LARGE SCALE GENOMIC DNA]</scope>
    <source>
        <strain evidence="2 3">DSM 19073</strain>
    </source>
</reference>
<dbReference type="GO" id="GO:0006355">
    <property type="term" value="P:regulation of DNA-templated transcription"/>
    <property type="evidence" value="ECO:0007669"/>
    <property type="project" value="TreeGrafter"/>
</dbReference>
<dbReference type="AlphaFoldDB" id="A0A1I3UUD1"/>
<dbReference type="STRING" id="390807.SAMN04488095_0002"/>
<evidence type="ECO:0000313" key="3">
    <source>
        <dbReference type="Proteomes" id="UP000199110"/>
    </source>
</evidence>
<dbReference type="RefSeq" id="WP_092785020.1">
    <property type="nucleotide sequence ID" value="NZ_FORA01000010.1"/>
</dbReference>
<feature type="domain" description="DJ-1/PfpI" evidence="1">
    <location>
        <begin position="14"/>
        <end position="173"/>
    </location>
</feature>
<gene>
    <name evidence="2" type="ORF">SAMN04488095_0002</name>
</gene>
<dbReference type="Proteomes" id="UP000199110">
    <property type="component" value="Unassembled WGS sequence"/>
</dbReference>
<dbReference type="GO" id="GO:0003677">
    <property type="term" value="F:DNA binding"/>
    <property type="evidence" value="ECO:0007669"/>
    <property type="project" value="UniProtKB-KW"/>
</dbReference>
<dbReference type="InterPro" id="IPR029062">
    <property type="entry name" value="Class_I_gatase-like"/>
</dbReference>
<dbReference type="Pfam" id="PF01965">
    <property type="entry name" value="DJ-1_PfpI"/>
    <property type="match status" value="1"/>
</dbReference>
<dbReference type="InterPro" id="IPR052158">
    <property type="entry name" value="INH-QAR"/>
</dbReference>
<dbReference type="EMBL" id="FORA01000010">
    <property type="protein sequence ID" value="SFJ86605.1"/>
    <property type="molecule type" value="Genomic_DNA"/>
</dbReference>
<accession>A0A1I3UUD1</accession>
<keyword evidence="2" id="KW-0238">DNA-binding</keyword>
<dbReference type="InterPro" id="IPR002818">
    <property type="entry name" value="DJ-1/PfpI"/>
</dbReference>
<sequence>MTHEIPKQSPAPLKVGMLMYPGFTLLDLAGPQAVLGMHAETYLIWKTLDPVPTDSGMSLNPTHTFDQVPDDLDVLFVPGGFTTNDQMADDEILDFLIEAGKTARYVTSVCSGALILGQAGLLDGYRAATHWAVYPVLEAMGVVTSPDRVVIDRSRMTGGGVTAGIDFGLTLLAELRGEDVAKITQLMIEYNPKPPFNTGHPDTAGPEMVAMVHNSMGDGPLKAGIEIAKSKRGEPVPT</sequence>
<organism evidence="2 3">
    <name type="scientific">Jannaschia pohangensis</name>
    <dbReference type="NCBI Taxonomy" id="390807"/>
    <lineage>
        <taxon>Bacteria</taxon>
        <taxon>Pseudomonadati</taxon>
        <taxon>Pseudomonadota</taxon>
        <taxon>Alphaproteobacteria</taxon>
        <taxon>Rhodobacterales</taxon>
        <taxon>Roseobacteraceae</taxon>
        <taxon>Jannaschia</taxon>
    </lineage>
</organism>
<protein>
    <submittedName>
        <fullName evidence="2">Transcriptional regulator GlxA family, contains an amidase domain and an AraC-type DNA-binding HTH domain</fullName>
    </submittedName>
</protein>
<dbReference type="Gene3D" id="3.40.50.880">
    <property type="match status" value="1"/>
</dbReference>
<dbReference type="OrthoDB" id="186587at2"/>
<dbReference type="CDD" id="cd03139">
    <property type="entry name" value="GATase1_PfpI_2"/>
    <property type="match status" value="1"/>
</dbReference>
<proteinExistence type="predicted"/>
<evidence type="ECO:0000313" key="2">
    <source>
        <dbReference type="EMBL" id="SFJ86605.1"/>
    </source>
</evidence>